<dbReference type="PANTHER" id="PTHR31891:SF1">
    <property type="entry name" value="FORMAMIDASE C869.04-RELATED"/>
    <property type="match status" value="1"/>
</dbReference>
<dbReference type="AlphaFoldDB" id="A0A7W3JDC2"/>
<evidence type="ECO:0000313" key="2">
    <source>
        <dbReference type="Proteomes" id="UP000540568"/>
    </source>
</evidence>
<accession>A0A7W3JDC2</accession>
<dbReference type="Proteomes" id="UP000540568">
    <property type="component" value="Unassembled WGS sequence"/>
</dbReference>
<comment type="caution">
    <text evidence="1">The sequence shown here is derived from an EMBL/GenBank/DDBJ whole genome shotgun (WGS) entry which is preliminary data.</text>
</comment>
<proteinExistence type="predicted"/>
<keyword evidence="2" id="KW-1185">Reference proteome</keyword>
<dbReference type="PROSITE" id="PS51318">
    <property type="entry name" value="TAT"/>
    <property type="match status" value="1"/>
</dbReference>
<dbReference type="GO" id="GO:0016811">
    <property type="term" value="F:hydrolase activity, acting on carbon-nitrogen (but not peptide) bonds, in linear amides"/>
    <property type="evidence" value="ECO:0007669"/>
    <property type="project" value="InterPro"/>
</dbReference>
<protein>
    <submittedName>
        <fullName evidence="1">Acetamidase/formamidase</fullName>
    </submittedName>
</protein>
<dbReference type="InterPro" id="IPR006311">
    <property type="entry name" value="TAT_signal"/>
</dbReference>
<dbReference type="SUPFAM" id="SSF141130">
    <property type="entry name" value="Acetamidase/Formamidase-like"/>
    <property type="match status" value="1"/>
</dbReference>
<organism evidence="1 2">
    <name type="scientific">Promicromonospora sukumoe</name>
    <dbReference type="NCBI Taxonomy" id="88382"/>
    <lineage>
        <taxon>Bacteria</taxon>
        <taxon>Bacillati</taxon>
        <taxon>Actinomycetota</taxon>
        <taxon>Actinomycetes</taxon>
        <taxon>Micrococcales</taxon>
        <taxon>Promicromonosporaceae</taxon>
        <taxon>Promicromonospora</taxon>
    </lineage>
</organism>
<dbReference type="Gene3D" id="2.60.120.580">
    <property type="entry name" value="Acetamidase/Formamidase-like domains"/>
    <property type="match status" value="2"/>
</dbReference>
<gene>
    <name evidence="1" type="ORF">FHX71_004670</name>
</gene>
<reference evidence="1 2" key="1">
    <citation type="submission" date="2020-07" db="EMBL/GenBank/DDBJ databases">
        <title>Sequencing the genomes of 1000 actinobacteria strains.</title>
        <authorList>
            <person name="Klenk H.-P."/>
        </authorList>
    </citation>
    <scope>NUCLEOTIDE SEQUENCE [LARGE SCALE GENOMIC DNA]</scope>
    <source>
        <strain evidence="1 2">DSM 44121</strain>
    </source>
</reference>
<dbReference type="Pfam" id="PF03069">
    <property type="entry name" value="FmdA_AmdA"/>
    <property type="match status" value="1"/>
</dbReference>
<dbReference type="RefSeq" id="WP_182619762.1">
    <property type="nucleotide sequence ID" value="NZ_BAAATF010000017.1"/>
</dbReference>
<name>A0A7W3JDC2_9MICO</name>
<dbReference type="Gene3D" id="3.10.28.20">
    <property type="entry name" value="Acetamidase/Formamidase-like domains"/>
    <property type="match status" value="1"/>
</dbReference>
<dbReference type="PANTHER" id="PTHR31891">
    <property type="entry name" value="FORMAMIDASE C869.04-RELATED"/>
    <property type="match status" value="1"/>
</dbReference>
<dbReference type="EMBL" id="JACGWV010000002">
    <property type="protein sequence ID" value="MBA8810694.1"/>
    <property type="molecule type" value="Genomic_DNA"/>
</dbReference>
<dbReference type="InterPro" id="IPR004304">
    <property type="entry name" value="FmdA_AmdA"/>
</dbReference>
<evidence type="ECO:0000313" key="1">
    <source>
        <dbReference type="EMBL" id="MBA8810694.1"/>
    </source>
</evidence>
<sequence>MTPRGHQGGHLEGRTAAQTLVATLGRRRFLQAALGVGAGSALAAGAAVPAAAGSPTSGSAAQAVRGAGAAHGAGAGRGSGRYSGILQPGKGRIRGDVYLGSDTDDVLWGYVPSVHADAVTRVRSGRTITIDSVSHEGILEDQGRDPVGYFAEHGVRRREVLDDAVAIAAGYSRTARNFDVDGPHVVTGPVFVEGAEPGDVLKIETLEATPRVPYGVVSSRHGKGALAATAAGAPAGITLDEVMPPVATDGRDSGIPTEYGNVSVFAEVRGDHATMGSGRGRVRFPLRTFFGMMGVAYAETTNLTSPEANSIPPTLGGGNIDISHLGAGSTFYLPVSAEGALFYVGDPHMAMGDGEVALTAMEGSLRGTFRLTVCKPGSGDAPSVAYSYPFAETADAWIPIGLSDPDGAVGGQLSDLDVAMRRAVVNALDFLEHDHGLDRAVAYAYLSAAADFAVSQVVDRTVGVHGLIRKSDLA</sequence>